<keyword evidence="2" id="KW-1185">Reference proteome</keyword>
<dbReference type="KEGG" id="dma:DMR_30020"/>
<dbReference type="AlphaFoldDB" id="C4XHX6"/>
<accession>C4XHX6</accession>
<evidence type="ECO:0000313" key="2">
    <source>
        <dbReference type="Proteomes" id="UP000009071"/>
    </source>
</evidence>
<reference evidence="1 2" key="1">
    <citation type="journal article" date="2009" name="Genome Res.">
        <title>Whole genome sequence of Desulfovibrio magneticus strain RS-1 revealed common gene clusters in magnetotactic bacteria.</title>
        <authorList>
            <person name="Nakazawa H."/>
            <person name="Arakaki A."/>
            <person name="Narita-Yamada S."/>
            <person name="Yashiro I."/>
            <person name="Jinno K."/>
            <person name="Aoki N."/>
            <person name="Tsuruyama A."/>
            <person name="Okamura Y."/>
            <person name="Tanikawa S."/>
            <person name="Fujita N."/>
            <person name="Takeyama H."/>
            <person name="Matsunaga T."/>
        </authorList>
    </citation>
    <scope>NUCLEOTIDE SEQUENCE [LARGE SCALE GENOMIC DNA]</scope>
    <source>
        <strain evidence="2">ATCC 700980 / DSM 13731 / RS-1</strain>
    </source>
</reference>
<dbReference type="Proteomes" id="UP000009071">
    <property type="component" value="Chromosome"/>
</dbReference>
<proteinExistence type="predicted"/>
<name>C4XHX6_SOLM1</name>
<protein>
    <submittedName>
        <fullName evidence="1">Uncharacterized protein</fullName>
    </submittedName>
</protein>
<evidence type="ECO:0000313" key="1">
    <source>
        <dbReference type="EMBL" id="BAH76494.1"/>
    </source>
</evidence>
<gene>
    <name evidence="1" type="ordered locus">DMR_30020</name>
</gene>
<organism evidence="1 2">
    <name type="scientific">Solidesulfovibrio magneticus (strain ATCC 700980 / DSM 13731 / RS-1)</name>
    <name type="common">Desulfovibrio magneticus</name>
    <dbReference type="NCBI Taxonomy" id="573370"/>
    <lineage>
        <taxon>Bacteria</taxon>
        <taxon>Pseudomonadati</taxon>
        <taxon>Thermodesulfobacteriota</taxon>
        <taxon>Desulfovibrionia</taxon>
        <taxon>Desulfovibrionales</taxon>
        <taxon>Desulfovibrionaceae</taxon>
        <taxon>Solidesulfovibrio</taxon>
    </lineage>
</organism>
<dbReference type="EMBL" id="AP010904">
    <property type="protein sequence ID" value="BAH76494.1"/>
    <property type="molecule type" value="Genomic_DNA"/>
</dbReference>
<dbReference type="HOGENOM" id="CLU_2769094_0_0_7"/>
<sequence>MPLLHSDNLVIHFFTTEHNEHKTQNNQRPHQNKQLNKYLLKNNVVTTSPYFHNQICPKGSDQILSNPLL</sequence>
<dbReference type="STRING" id="573370.DMR_30020"/>